<organism evidence="1 2">
    <name type="scientific">Arctia plantaginis</name>
    <name type="common">Wood tiger moth</name>
    <name type="synonym">Phalaena plantaginis</name>
    <dbReference type="NCBI Taxonomy" id="874455"/>
    <lineage>
        <taxon>Eukaryota</taxon>
        <taxon>Metazoa</taxon>
        <taxon>Ecdysozoa</taxon>
        <taxon>Arthropoda</taxon>
        <taxon>Hexapoda</taxon>
        <taxon>Insecta</taxon>
        <taxon>Pterygota</taxon>
        <taxon>Neoptera</taxon>
        <taxon>Endopterygota</taxon>
        <taxon>Lepidoptera</taxon>
        <taxon>Glossata</taxon>
        <taxon>Ditrysia</taxon>
        <taxon>Noctuoidea</taxon>
        <taxon>Erebidae</taxon>
        <taxon>Arctiinae</taxon>
        <taxon>Arctia</taxon>
    </lineage>
</organism>
<dbReference type="Pfam" id="PF13975">
    <property type="entry name" value="gag-asp_proteas"/>
    <property type="match status" value="1"/>
</dbReference>
<dbReference type="AlphaFoldDB" id="A0A8S1B0Z0"/>
<dbReference type="GO" id="GO:0006508">
    <property type="term" value="P:proteolysis"/>
    <property type="evidence" value="ECO:0007669"/>
    <property type="project" value="InterPro"/>
</dbReference>
<protein>
    <recommendedName>
        <fullName evidence="3">Peptidase A2 domain-containing protein</fullName>
    </recommendedName>
</protein>
<dbReference type="EMBL" id="CADEBD010000387">
    <property type="protein sequence ID" value="CAB3252903.1"/>
    <property type="molecule type" value="Genomic_DNA"/>
</dbReference>
<dbReference type="InterPro" id="IPR001969">
    <property type="entry name" value="Aspartic_peptidase_AS"/>
</dbReference>
<dbReference type="PROSITE" id="PS00141">
    <property type="entry name" value="ASP_PROTEASE"/>
    <property type="match status" value="1"/>
</dbReference>
<sequence>MMRQRREKQNNNKSVNCTTQSGLHLTKVYINDITVNALIDTGATCSIMKESIAFRLGCHIAPWSIKLNGIGSGRLNTYGKITVPVRFDDVCIELELHVVTDDNFAYDCLIGQDAVNYADIAIVTDISGTKIIRKNVVNYADYNEENLLLERIQNLDTDLRRKIKNIFDKYPKVLPSDEYIGNVNTGTLEIKLKVDKNINYRPYRLAPVEREKVKVIVNDLLRA</sequence>
<dbReference type="GO" id="GO:0004190">
    <property type="term" value="F:aspartic-type endopeptidase activity"/>
    <property type="evidence" value="ECO:0007669"/>
    <property type="project" value="InterPro"/>
</dbReference>
<comment type="caution">
    <text evidence="1">The sequence shown here is derived from an EMBL/GenBank/DDBJ whole genome shotgun (WGS) entry which is preliminary data.</text>
</comment>
<dbReference type="CDD" id="cd00303">
    <property type="entry name" value="retropepsin_like"/>
    <property type="match status" value="1"/>
</dbReference>
<dbReference type="Gene3D" id="2.40.70.10">
    <property type="entry name" value="Acid Proteases"/>
    <property type="match status" value="1"/>
</dbReference>
<gene>
    <name evidence="1" type="ORF">APLA_LOCUS14162</name>
</gene>
<evidence type="ECO:0008006" key="3">
    <source>
        <dbReference type="Google" id="ProtNLM"/>
    </source>
</evidence>
<accession>A0A8S1B0Z0</accession>
<dbReference type="SUPFAM" id="SSF50630">
    <property type="entry name" value="Acid proteases"/>
    <property type="match status" value="1"/>
</dbReference>
<evidence type="ECO:0000313" key="2">
    <source>
        <dbReference type="Proteomes" id="UP000494256"/>
    </source>
</evidence>
<dbReference type="Proteomes" id="UP000494256">
    <property type="component" value="Unassembled WGS sequence"/>
</dbReference>
<name>A0A8S1B0Z0_ARCPL</name>
<proteinExistence type="predicted"/>
<dbReference type="OrthoDB" id="2985014at2759"/>
<dbReference type="InterPro" id="IPR021109">
    <property type="entry name" value="Peptidase_aspartic_dom_sf"/>
</dbReference>
<reference evidence="1 2" key="1">
    <citation type="submission" date="2020-04" db="EMBL/GenBank/DDBJ databases">
        <authorList>
            <person name="Wallbank WR R."/>
            <person name="Pardo Diaz C."/>
            <person name="Kozak K."/>
            <person name="Martin S."/>
            <person name="Jiggins C."/>
            <person name="Moest M."/>
            <person name="Warren A I."/>
            <person name="Byers J.R.P. K."/>
            <person name="Montejo-Kovacevich G."/>
            <person name="Yen C E."/>
        </authorList>
    </citation>
    <scope>NUCLEOTIDE SEQUENCE [LARGE SCALE GENOMIC DNA]</scope>
</reference>
<evidence type="ECO:0000313" key="1">
    <source>
        <dbReference type="EMBL" id="CAB3252903.1"/>
    </source>
</evidence>